<name>A0A2V1CYR8_9PLEO</name>
<proteinExistence type="predicted"/>
<reference evidence="1 2" key="1">
    <citation type="journal article" date="2018" name="Sci. Rep.">
        <title>Comparative genomics provides insights into the lifestyle and reveals functional heterogeneity of dark septate endophytic fungi.</title>
        <authorList>
            <person name="Knapp D.G."/>
            <person name="Nemeth J.B."/>
            <person name="Barry K."/>
            <person name="Hainaut M."/>
            <person name="Henrissat B."/>
            <person name="Johnson J."/>
            <person name="Kuo A."/>
            <person name="Lim J.H.P."/>
            <person name="Lipzen A."/>
            <person name="Nolan M."/>
            <person name="Ohm R.A."/>
            <person name="Tamas L."/>
            <person name="Grigoriev I.V."/>
            <person name="Spatafora J.W."/>
            <person name="Nagy L.G."/>
            <person name="Kovacs G.M."/>
        </authorList>
    </citation>
    <scope>NUCLEOTIDE SEQUENCE [LARGE SCALE GENOMIC DNA]</scope>
    <source>
        <strain evidence="1 2">DSE2036</strain>
    </source>
</reference>
<dbReference type="STRING" id="97972.A0A2V1CYR8"/>
<evidence type="ECO:0000313" key="1">
    <source>
        <dbReference type="EMBL" id="PVH90429.1"/>
    </source>
</evidence>
<sequence>MDFTRAEMQCLIFQTIQQVGSPSQDVERTSHAVLVDKHFGHAMLEQLEISLQRVSENWESWRASASFSLLARRTLSLSQSPEVRARALDYVVELRSVCFKWLGRLKNRAAASTDDKQRSELHSRATEIALLCTSTYDVEDVDFDIILRQDSAISVLIQSSIIIQENHDSVQSEHQALYESLLQSHRAMMYRVFESLSTFVLKDSTGLCDAITANWASFHPTAASDWCLLEQPHHHWLAINSNTLLVHFNLLTAELLVNGLPLARLSSEFMQHEIIVPRGIGLFIVLVVVSPSYLRETKEFSSSRDLSFHNSFMVASHQITCLHPRDHLLPSSKYRHYVRVNDSWDEEDEEDEEDEDVAERYKAMMKMQEPLPRIDLNH</sequence>
<keyword evidence="2" id="KW-1185">Reference proteome</keyword>
<dbReference type="AlphaFoldDB" id="A0A2V1CYR8"/>
<organism evidence="1 2">
    <name type="scientific">Periconia macrospinosa</name>
    <dbReference type="NCBI Taxonomy" id="97972"/>
    <lineage>
        <taxon>Eukaryota</taxon>
        <taxon>Fungi</taxon>
        <taxon>Dikarya</taxon>
        <taxon>Ascomycota</taxon>
        <taxon>Pezizomycotina</taxon>
        <taxon>Dothideomycetes</taxon>
        <taxon>Pleosporomycetidae</taxon>
        <taxon>Pleosporales</taxon>
        <taxon>Massarineae</taxon>
        <taxon>Periconiaceae</taxon>
        <taxon>Periconia</taxon>
    </lineage>
</organism>
<protein>
    <submittedName>
        <fullName evidence="1">Uncharacterized protein</fullName>
    </submittedName>
</protein>
<evidence type="ECO:0000313" key="2">
    <source>
        <dbReference type="Proteomes" id="UP000244855"/>
    </source>
</evidence>
<accession>A0A2V1CYR8</accession>
<gene>
    <name evidence="1" type="ORF">DM02DRAFT_665102</name>
</gene>
<dbReference type="Proteomes" id="UP000244855">
    <property type="component" value="Unassembled WGS sequence"/>
</dbReference>
<dbReference type="EMBL" id="KZ806321">
    <property type="protein sequence ID" value="PVH90429.1"/>
    <property type="molecule type" value="Genomic_DNA"/>
</dbReference>
<dbReference type="OrthoDB" id="3182339at2759"/>